<dbReference type="Proteomes" id="UP000245464">
    <property type="component" value="Chromosome 3"/>
</dbReference>
<dbReference type="Pfam" id="PF05699">
    <property type="entry name" value="Dimer_Tnp_hAT"/>
    <property type="match status" value="1"/>
</dbReference>
<dbReference type="InterPro" id="IPR052035">
    <property type="entry name" value="ZnF_BED_domain_contain"/>
</dbReference>
<evidence type="ECO:0000256" key="2">
    <source>
        <dbReference type="ARBA" id="ARBA00022723"/>
    </source>
</evidence>
<reference evidence="8" key="2">
    <citation type="submission" date="2021-05" db="EMBL/GenBank/DDBJ databases">
        <authorList>
            <person name="Moolhuijzen P.M."/>
            <person name="Moffat C.S."/>
        </authorList>
    </citation>
    <scope>NUCLEOTIDE SEQUENCE</scope>
    <source>
        <strain evidence="8">86-124</strain>
    </source>
</reference>
<dbReference type="GO" id="GO:0005634">
    <property type="term" value="C:nucleus"/>
    <property type="evidence" value="ECO:0007669"/>
    <property type="project" value="UniProtKB-SubCell"/>
</dbReference>
<gene>
    <name evidence="8" type="ORF">Ptr86124_013244</name>
    <name evidence="7" type="ORF">PtrM4_077600</name>
</gene>
<dbReference type="EMBL" id="NQIK02000003">
    <property type="protein sequence ID" value="KAF7572855.1"/>
    <property type="molecule type" value="Genomic_DNA"/>
</dbReference>
<dbReference type="InterPro" id="IPR008906">
    <property type="entry name" value="HATC_C_dom"/>
</dbReference>
<dbReference type="AlphaFoldDB" id="A0A317A944"/>
<organism evidence="8 10">
    <name type="scientific">Pyrenophora tritici-repentis</name>
    <dbReference type="NCBI Taxonomy" id="45151"/>
    <lineage>
        <taxon>Eukaryota</taxon>
        <taxon>Fungi</taxon>
        <taxon>Dikarya</taxon>
        <taxon>Ascomycota</taxon>
        <taxon>Pezizomycotina</taxon>
        <taxon>Dothideomycetes</taxon>
        <taxon>Pleosporomycetidae</taxon>
        <taxon>Pleosporales</taxon>
        <taxon>Pleosporineae</taxon>
        <taxon>Pleosporaceae</taxon>
        <taxon>Pyrenophora</taxon>
    </lineage>
</organism>
<evidence type="ECO:0000256" key="4">
    <source>
        <dbReference type="ARBA" id="ARBA00022833"/>
    </source>
</evidence>
<dbReference type="GO" id="GO:0046983">
    <property type="term" value="F:protein dimerization activity"/>
    <property type="evidence" value="ECO:0007669"/>
    <property type="project" value="InterPro"/>
</dbReference>
<keyword evidence="5" id="KW-0539">Nucleus</keyword>
<evidence type="ECO:0000256" key="5">
    <source>
        <dbReference type="ARBA" id="ARBA00023242"/>
    </source>
</evidence>
<comment type="subcellular location">
    <subcellularLocation>
        <location evidence="1">Nucleus</location>
    </subcellularLocation>
</comment>
<sequence>MRRFDFMLPQVVIDLSKALSKIHISFDGWTTKGGKRGFLGVVAHYVNSAGDLIDLPIALPQLTGAHTGEKMAEVVSKTLQQFGINSRTIGYFMLDNATNNDTAVLSIAQQMGLIAAHRRLRCGAHTLNLVGQALLWGSNNNAYDNDRSELAVKSELLRNWRENGPLSVLLSVINYIRTPQQLELFEKFQRIANAELLADQREVLAPVKPVVTRWNSYCSAFERAVKLQPAVNAYAHHHICRVRDEDTYAISRGNKLPEAADWMRSGGLTAADWAVVTEYIDVLKPLKSATKRLEGRGKDTEGRVGGGLYGAIAEVIPVFEYILTFYEQRVEAYKAVDYNAHDEAPKDHLAINLRAAWAKASDYYNKLNLSPAYYAATLLHPRYKTYCELWAEYNTSLRAVRRPRVVSNEIDDAIDALTDPDSAVAANDGYIDDYAAVHPIKYWVGLRDRYPSLAQMAIDVLSIPASSCECERMFSELGDLLEPRRRQISPQLLAAIQCVRRWHRAGFNQGDDSAAMGTITDADIDAIYQLCDWDHENENEYLV</sequence>
<reference evidence="8" key="3">
    <citation type="journal article" date="2022" name="bioRxiv">
        <title>A global pangenome for the wheat fungal pathogen Pyrenophora tritici-repentis and prediction of effector protein structural homology.</title>
        <authorList>
            <person name="Moolhuijzen P."/>
            <person name="See P.T."/>
            <person name="Shi G."/>
            <person name="Powell H.R."/>
            <person name="Cockram J."/>
            <person name="Jorgensen L.N."/>
            <person name="Benslimane H."/>
            <person name="Strelkov S.E."/>
            <person name="Turner J."/>
            <person name="Liu Z."/>
            <person name="Moffat C.S."/>
        </authorList>
    </citation>
    <scope>NUCLEOTIDE SEQUENCE</scope>
    <source>
        <strain evidence="8">86-124</strain>
    </source>
</reference>
<dbReference type="EMBL" id="NRDI02000032">
    <property type="protein sequence ID" value="KAI1507830.1"/>
    <property type="molecule type" value="Genomic_DNA"/>
</dbReference>
<evidence type="ECO:0000256" key="3">
    <source>
        <dbReference type="ARBA" id="ARBA00022771"/>
    </source>
</evidence>
<evidence type="ECO:0000313" key="8">
    <source>
        <dbReference type="EMBL" id="KAI1507830.1"/>
    </source>
</evidence>
<reference evidence="7 9" key="1">
    <citation type="journal article" date="2018" name="BMC Genomics">
        <title>Comparative genomics of the wheat fungal pathogen Pyrenophora tritici-repentis reveals chromosomal variations and genome plasticity.</title>
        <authorList>
            <person name="Moolhuijzen P."/>
            <person name="See P.T."/>
            <person name="Hane J.K."/>
            <person name="Shi G."/>
            <person name="Liu Z."/>
            <person name="Oliver R.P."/>
            <person name="Moffat C.S."/>
        </authorList>
    </citation>
    <scope>NUCLEOTIDE SEQUENCE [LARGE SCALE GENOMIC DNA]</scope>
    <source>
        <strain evidence="7">M4</strain>
    </source>
</reference>
<dbReference type="PANTHER" id="PTHR46481:SF10">
    <property type="entry name" value="ZINC FINGER BED DOMAIN-CONTAINING PROTEIN 39"/>
    <property type="match status" value="1"/>
</dbReference>
<evidence type="ECO:0000313" key="9">
    <source>
        <dbReference type="Proteomes" id="UP000245464"/>
    </source>
</evidence>
<feature type="domain" description="HAT C-terminal dimerisation" evidence="6">
    <location>
        <begin position="437"/>
        <end position="502"/>
    </location>
</feature>
<evidence type="ECO:0000259" key="6">
    <source>
        <dbReference type="Pfam" id="PF05699"/>
    </source>
</evidence>
<keyword evidence="3" id="KW-0863">Zinc-finger</keyword>
<reference evidence="10" key="4">
    <citation type="journal article" date="2022" name="Microb. Genom.">
        <title>A global pangenome for the wheat fungal pathogen Pyrenophora tritici-repentis and prediction of effector protein structural homology.</title>
        <authorList>
            <person name="Moolhuijzen P.M."/>
            <person name="See P.T."/>
            <person name="Shi G."/>
            <person name="Powell H.R."/>
            <person name="Cockram J."/>
            <person name="Jorgensen L.N."/>
            <person name="Benslimane H."/>
            <person name="Strelkov S.E."/>
            <person name="Turner J."/>
            <person name="Liu Z."/>
            <person name="Moffat C.S."/>
        </authorList>
    </citation>
    <scope>NUCLEOTIDE SEQUENCE [LARGE SCALE GENOMIC DNA]</scope>
</reference>
<keyword evidence="2" id="KW-0479">Metal-binding</keyword>
<evidence type="ECO:0000313" key="7">
    <source>
        <dbReference type="EMBL" id="KAF7572855.1"/>
    </source>
</evidence>
<protein>
    <submittedName>
        <fullName evidence="8">Dimer-Tnp-hAT dimerization containing protein</fullName>
    </submittedName>
    <submittedName>
        <fullName evidence="7">Dimer-Tnp-hAT domain containing protein</fullName>
    </submittedName>
</protein>
<accession>A0A317A944</accession>
<comment type="caution">
    <text evidence="8">The sequence shown here is derived from an EMBL/GenBank/DDBJ whole genome shotgun (WGS) entry which is preliminary data.</text>
</comment>
<dbReference type="InterPro" id="IPR012337">
    <property type="entry name" value="RNaseH-like_sf"/>
</dbReference>
<name>A0A317A944_9PLEO</name>
<proteinExistence type="predicted"/>
<dbReference type="Proteomes" id="UP000249757">
    <property type="component" value="Unassembled WGS sequence"/>
</dbReference>
<keyword evidence="4" id="KW-0862">Zinc</keyword>
<keyword evidence="10" id="KW-1185">Reference proteome</keyword>
<dbReference type="SUPFAM" id="SSF53098">
    <property type="entry name" value="Ribonuclease H-like"/>
    <property type="match status" value="1"/>
</dbReference>
<dbReference type="PANTHER" id="PTHR46481">
    <property type="entry name" value="ZINC FINGER BED DOMAIN-CONTAINING PROTEIN 4"/>
    <property type="match status" value="1"/>
</dbReference>
<evidence type="ECO:0000313" key="10">
    <source>
        <dbReference type="Proteomes" id="UP000249757"/>
    </source>
</evidence>
<evidence type="ECO:0000256" key="1">
    <source>
        <dbReference type="ARBA" id="ARBA00004123"/>
    </source>
</evidence>
<dbReference type="GO" id="GO:0008270">
    <property type="term" value="F:zinc ion binding"/>
    <property type="evidence" value="ECO:0007669"/>
    <property type="project" value="UniProtKB-KW"/>
</dbReference>